<sequence>MSYKHKDDDRITKSEHRIDYDKDPKYKDRDYRDYNRDYHRDRDYRDSNKESKEYRDSRDSRDYRDREYRDGNRDKDYRDSRDKRYEDRHYENRDKDYRDNNRDNRDREYKDSSNDNSGSRSNRKKEYGRDDRKSKISYEDDYRLDDSKSNRDRNYNRDNYRSNTDSKDYLEERKKQRQEASCSPIYERSPSPPRKKEPKERKRSRSRSSSVSSRSSDSDSSKKKRRKKRRDKKKKSSSRKKNDESDDSDSSDSDSDRKSSRKKHKHRHHGDDEEDESSSSEWMEVEKPKEPQMFLSSTEIGPRPLPEVTVDSYGGNMLPGEAEGYAKFVKENKRIPRRGEVGMSSDQIAQFEDVGYVMSGSRHKRMNAVRLRKEGQVYSAEEKRAMVQLHKEEKEKKNNRILADFRDIINSKLNE</sequence>
<accession>A0A151Z3H5</accession>
<keyword evidence="5" id="KW-1185">Reference proteome</keyword>
<dbReference type="InterPro" id="IPR040466">
    <property type="entry name" value="NKAP"/>
</dbReference>
<feature type="compositionally biased region" description="Acidic residues" evidence="2">
    <location>
        <begin position="244"/>
        <end position="253"/>
    </location>
</feature>
<dbReference type="OrthoDB" id="273141at2759"/>
<dbReference type="PANTHER" id="PTHR13087:SF0">
    <property type="entry name" value="NFKB ACTIVATING PROTEIN LIKE"/>
    <property type="match status" value="1"/>
</dbReference>
<reference evidence="4 5" key="1">
    <citation type="submission" date="2015-12" db="EMBL/GenBank/DDBJ databases">
        <title>Dictyostelia acquired genes for synthesis and detection of signals that induce cell-type specialization by lateral gene transfer from prokaryotes.</title>
        <authorList>
            <person name="Gloeckner G."/>
            <person name="Schaap P."/>
        </authorList>
    </citation>
    <scope>NUCLEOTIDE SEQUENCE [LARGE SCALE GENOMIC DNA]</scope>
    <source>
        <strain evidence="4 5">TK</strain>
    </source>
</reference>
<dbReference type="GO" id="GO:0003682">
    <property type="term" value="F:chromatin binding"/>
    <property type="evidence" value="ECO:0007669"/>
    <property type="project" value="InterPro"/>
</dbReference>
<evidence type="ECO:0000313" key="5">
    <source>
        <dbReference type="Proteomes" id="UP000076078"/>
    </source>
</evidence>
<dbReference type="AlphaFoldDB" id="A0A151Z3H5"/>
<dbReference type="Pfam" id="PF06047">
    <property type="entry name" value="Nkap_C"/>
    <property type="match status" value="1"/>
</dbReference>
<comment type="caution">
    <text evidence="4">The sequence shown here is derived from an EMBL/GenBank/DDBJ whole genome shotgun (WGS) entry which is preliminary data.</text>
</comment>
<comment type="similarity">
    <text evidence="1">Belongs to the NKAP family.</text>
</comment>
<feature type="compositionally biased region" description="Basic and acidic residues" evidence="2">
    <location>
        <begin position="124"/>
        <end position="178"/>
    </location>
</feature>
<evidence type="ECO:0000256" key="2">
    <source>
        <dbReference type="SAM" id="MobiDB-lite"/>
    </source>
</evidence>
<feature type="compositionally biased region" description="Basic residues" evidence="2">
    <location>
        <begin position="222"/>
        <end position="239"/>
    </location>
</feature>
<feature type="compositionally biased region" description="Basic residues" evidence="2">
    <location>
        <begin position="259"/>
        <end position="268"/>
    </location>
</feature>
<organism evidence="4 5">
    <name type="scientific">Tieghemostelium lacteum</name>
    <name type="common">Slime mold</name>
    <name type="synonym">Dictyostelium lacteum</name>
    <dbReference type="NCBI Taxonomy" id="361077"/>
    <lineage>
        <taxon>Eukaryota</taxon>
        <taxon>Amoebozoa</taxon>
        <taxon>Evosea</taxon>
        <taxon>Eumycetozoa</taxon>
        <taxon>Dictyostelia</taxon>
        <taxon>Dictyosteliales</taxon>
        <taxon>Raperosteliaceae</taxon>
        <taxon>Tieghemostelium</taxon>
    </lineage>
</organism>
<dbReference type="InParanoid" id="A0A151Z3H5"/>
<gene>
    <name evidence="4" type="ORF">DLAC_11213</name>
</gene>
<feature type="region of interest" description="Disordered" evidence="2">
    <location>
        <begin position="1"/>
        <end position="312"/>
    </location>
</feature>
<feature type="domain" description="NF-kappa-B-activating protein C-terminal" evidence="3">
    <location>
        <begin position="312"/>
        <end position="410"/>
    </location>
</feature>
<evidence type="ECO:0000259" key="3">
    <source>
        <dbReference type="Pfam" id="PF06047"/>
    </source>
</evidence>
<dbReference type="PANTHER" id="PTHR13087">
    <property type="entry name" value="NF-KAPPA B ACTIVATING PROTEIN"/>
    <property type="match status" value="1"/>
</dbReference>
<feature type="compositionally biased region" description="Basic and acidic residues" evidence="2">
    <location>
        <begin position="1"/>
        <end position="113"/>
    </location>
</feature>
<evidence type="ECO:0000256" key="1">
    <source>
        <dbReference type="ARBA" id="ARBA00009313"/>
    </source>
</evidence>
<proteinExistence type="inferred from homology"/>
<evidence type="ECO:0000313" key="4">
    <source>
        <dbReference type="EMBL" id="KYQ88499.1"/>
    </source>
</evidence>
<dbReference type="Proteomes" id="UP000076078">
    <property type="component" value="Unassembled WGS sequence"/>
</dbReference>
<dbReference type="GO" id="GO:0005634">
    <property type="term" value="C:nucleus"/>
    <property type="evidence" value="ECO:0007669"/>
    <property type="project" value="TreeGrafter"/>
</dbReference>
<protein>
    <submittedName>
        <fullName evidence="4">Nuclear NF-kappaB activating protein</fullName>
    </submittedName>
</protein>
<dbReference type="FunCoup" id="A0A151Z3H5">
    <property type="interactions" value="439"/>
</dbReference>
<dbReference type="GO" id="GO:0010468">
    <property type="term" value="P:regulation of gene expression"/>
    <property type="evidence" value="ECO:0007669"/>
    <property type="project" value="TreeGrafter"/>
</dbReference>
<dbReference type="EMBL" id="LODT01000051">
    <property type="protein sequence ID" value="KYQ88499.1"/>
    <property type="molecule type" value="Genomic_DNA"/>
</dbReference>
<dbReference type="InterPro" id="IPR009269">
    <property type="entry name" value="NKAP_C"/>
</dbReference>
<dbReference type="OMA" id="MMPGEAD"/>
<name>A0A151Z3H5_TIELA</name>
<dbReference type="STRING" id="361077.A0A151Z3H5"/>